<comment type="caution">
    <text evidence="1">The sequence shown here is derived from an EMBL/GenBank/DDBJ whole genome shotgun (WGS) entry which is preliminary data.</text>
</comment>
<accession>A0A0F9V7S1</accession>
<organism evidence="1">
    <name type="scientific">marine sediment metagenome</name>
    <dbReference type="NCBI Taxonomy" id="412755"/>
    <lineage>
        <taxon>unclassified sequences</taxon>
        <taxon>metagenomes</taxon>
        <taxon>ecological metagenomes</taxon>
    </lineage>
</organism>
<gene>
    <name evidence="1" type="ORF">LCGC14_0438990</name>
</gene>
<dbReference type="AlphaFoldDB" id="A0A0F9V7S1"/>
<reference evidence="1" key="1">
    <citation type="journal article" date="2015" name="Nature">
        <title>Complex archaea that bridge the gap between prokaryotes and eukaryotes.</title>
        <authorList>
            <person name="Spang A."/>
            <person name="Saw J.H."/>
            <person name="Jorgensen S.L."/>
            <person name="Zaremba-Niedzwiedzka K."/>
            <person name="Martijn J."/>
            <person name="Lind A.E."/>
            <person name="van Eijk R."/>
            <person name="Schleper C."/>
            <person name="Guy L."/>
            <person name="Ettema T.J."/>
        </authorList>
    </citation>
    <scope>NUCLEOTIDE SEQUENCE</scope>
</reference>
<protein>
    <submittedName>
        <fullName evidence="1">Uncharacterized protein</fullName>
    </submittedName>
</protein>
<name>A0A0F9V7S1_9ZZZZ</name>
<dbReference type="EMBL" id="LAZR01000422">
    <property type="protein sequence ID" value="KKN69596.1"/>
    <property type="molecule type" value="Genomic_DNA"/>
</dbReference>
<evidence type="ECO:0000313" key="1">
    <source>
        <dbReference type="EMBL" id="KKN69596.1"/>
    </source>
</evidence>
<proteinExistence type="predicted"/>
<sequence>MRNGNIPLPYQVILRKLWSLSYIGVVEIKSARTMLGWYFRMGKHNWTKIYCEMRKKGYVRHVGNRQGLKILIPLKDLV</sequence>